<evidence type="ECO:0000313" key="2">
    <source>
        <dbReference type="Proteomes" id="UP000826195"/>
    </source>
</evidence>
<name>A0AAV7IKA4_COTGL</name>
<evidence type="ECO:0000313" key="1">
    <source>
        <dbReference type="EMBL" id="KAH0554508.1"/>
    </source>
</evidence>
<protein>
    <submittedName>
        <fullName evidence="1">Uncharacterized protein</fullName>
    </submittedName>
</protein>
<keyword evidence="2" id="KW-1185">Reference proteome</keyword>
<dbReference type="AlphaFoldDB" id="A0AAV7IKA4"/>
<reference evidence="1 2" key="1">
    <citation type="journal article" date="2021" name="J. Hered.">
        <title>A chromosome-level genome assembly of the parasitoid wasp, Cotesia glomerata (Hymenoptera: Braconidae).</title>
        <authorList>
            <person name="Pinto B.J."/>
            <person name="Weis J.J."/>
            <person name="Gamble T."/>
            <person name="Ode P.J."/>
            <person name="Paul R."/>
            <person name="Zaspel J.M."/>
        </authorList>
    </citation>
    <scope>NUCLEOTIDE SEQUENCE [LARGE SCALE GENOMIC DNA]</scope>
    <source>
        <strain evidence="1">CgM1</strain>
    </source>
</reference>
<dbReference type="Proteomes" id="UP000826195">
    <property type="component" value="Unassembled WGS sequence"/>
</dbReference>
<dbReference type="EMBL" id="JAHXZJ010001119">
    <property type="protein sequence ID" value="KAH0554508.1"/>
    <property type="molecule type" value="Genomic_DNA"/>
</dbReference>
<proteinExistence type="predicted"/>
<organism evidence="1 2">
    <name type="scientific">Cotesia glomerata</name>
    <name type="common">Lepidopteran parasitic wasp</name>
    <name type="synonym">Apanteles glomeratus</name>
    <dbReference type="NCBI Taxonomy" id="32391"/>
    <lineage>
        <taxon>Eukaryota</taxon>
        <taxon>Metazoa</taxon>
        <taxon>Ecdysozoa</taxon>
        <taxon>Arthropoda</taxon>
        <taxon>Hexapoda</taxon>
        <taxon>Insecta</taxon>
        <taxon>Pterygota</taxon>
        <taxon>Neoptera</taxon>
        <taxon>Endopterygota</taxon>
        <taxon>Hymenoptera</taxon>
        <taxon>Apocrita</taxon>
        <taxon>Ichneumonoidea</taxon>
        <taxon>Braconidae</taxon>
        <taxon>Microgastrinae</taxon>
        <taxon>Cotesia</taxon>
    </lineage>
</organism>
<comment type="caution">
    <text evidence="1">The sequence shown here is derived from an EMBL/GenBank/DDBJ whole genome shotgun (WGS) entry which is preliminary data.</text>
</comment>
<gene>
    <name evidence="1" type="ORF">KQX54_011048</name>
</gene>
<sequence>MSYVYAECKYGRLSAAKNASFCEPNEPAPAASAGYDVEARLVADRTAVIEQRHRAATSLPWALGASETDQHHQNSNPRRLLRSCVVLLQPCSFYLLKYPLLSTHGLLI</sequence>
<accession>A0AAV7IKA4</accession>